<dbReference type="OrthoDB" id="3270987at2759"/>
<evidence type="ECO:0000313" key="2">
    <source>
        <dbReference type="EMBL" id="KAJ3515906.1"/>
    </source>
</evidence>
<organism evidence="2 3">
    <name type="scientific">Agrocybe chaxingu</name>
    <dbReference type="NCBI Taxonomy" id="84603"/>
    <lineage>
        <taxon>Eukaryota</taxon>
        <taxon>Fungi</taxon>
        <taxon>Dikarya</taxon>
        <taxon>Basidiomycota</taxon>
        <taxon>Agaricomycotina</taxon>
        <taxon>Agaricomycetes</taxon>
        <taxon>Agaricomycetidae</taxon>
        <taxon>Agaricales</taxon>
        <taxon>Agaricineae</taxon>
        <taxon>Strophariaceae</taxon>
        <taxon>Agrocybe</taxon>
    </lineage>
</organism>
<dbReference type="Proteomes" id="UP001148786">
    <property type="component" value="Unassembled WGS sequence"/>
</dbReference>
<gene>
    <name evidence="2" type="ORF">NLJ89_g1462</name>
</gene>
<dbReference type="EMBL" id="JANKHO010000076">
    <property type="protein sequence ID" value="KAJ3515906.1"/>
    <property type="molecule type" value="Genomic_DNA"/>
</dbReference>
<accession>A0A9W8MZZ5</accession>
<dbReference type="Gene3D" id="1.20.1280.50">
    <property type="match status" value="1"/>
</dbReference>
<keyword evidence="3" id="KW-1185">Reference proteome</keyword>
<evidence type="ECO:0000313" key="3">
    <source>
        <dbReference type="Proteomes" id="UP001148786"/>
    </source>
</evidence>
<dbReference type="AlphaFoldDB" id="A0A9W8MZZ5"/>
<evidence type="ECO:0008006" key="4">
    <source>
        <dbReference type="Google" id="ProtNLM"/>
    </source>
</evidence>
<feature type="compositionally biased region" description="Acidic residues" evidence="1">
    <location>
        <begin position="460"/>
        <end position="480"/>
    </location>
</feature>
<name>A0A9W8MZZ5_9AGAR</name>
<comment type="caution">
    <text evidence="2">The sequence shown here is derived from an EMBL/GenBank/DDBJ whole genome shotgun (WGS) entry which is preliminary data.</text>
</comment>
<feature type="region of interest" description="Disordered" evidence="1">
    <location>
        <begin position="454"/>
        <end position="480"/>
    </location>
</feature>
<proteinExistence type="predicted"/>
<sequence>MNRVHNPTSKLPPEVVSRIFAFCPSVKCIAPADGASIPKMAQTLVLGGVCRRWRSIAWTTPSLWTGIRVFIEHQSPQLEEEMVGQWLARSGCLPLSIHVLPQRFMVLNSHESVPPLIDILNRYSSRWETLDLQIPLRFVSWFRGDSGPVSILKNLFIRDYLDIFPFRNSTSTFILVNNCPTPAIVQVYGIPFRSLSISWNGVTHVRLGEIYGGELFHLLQVAPFMTICNITEVKEGDGGFGSPQDLTHHRLQDLNADYQSSAVAEPILSRLTLPSLTDFLYRDLSFGVLRSLMSRSSPPIRYLHIADVNATEEEFIEIFYSIPTLEELAIYHLWLGEDFLKLLASTAIVSRDNGDVAKFLPKLVELTAWFEALYSWRTLATIFPSGPVPSGHWRRPLKTVQIHCMCTDDEEFMDEEAVSQLLAVRNAGIALKATNAETGWDFIHESWKYLKSQKASDTEHAEDEDMEGAEDGSDDESKDE</sequence>
<protein>
    <recommendedName>
        <fullName evidence="4">F-box domain-containing protein</fullName>
    </recommendedName>
</protein>
<reference evidence="2" key="1">
    <citation type="submission" date="2022-07" db="EMBL/GenBank/DDBJ databases">
        <title>Genome Sequence of Agrocybe chaxingu.</title>
        <authorList>
            <person name="Buettner E."/>
        </authorList>
    </citation>
    <scope>NUCLEOTIDE SEQUENCE</scope>
    <source>
        <strain evidence="2">MP-N11</strain>
    </source>
</reference>
<evidence type="ECO:0000256" key="1">
    <source>
        <dbReference type="SAM" id="MobiDB-lite"/>
    </source>
</evidence>